<keyword evidence="2" id="KW-1185">Reference proteome</keyword>
<dbReference type="Proteomes" id="UP001330016">
    <property type="component" value="Unassembled WGS sequence"/>
</dbReference>
<dbReference type="RefSeq" id="WP_027829213.1">
    <property type="nucleotide sequence ID" value="NZ_JAQSGJ010000035.1"/>
</dbReference>
<sequence length="60" mass="6920">MAYGILNWVTRDLFPGHFSSEQDAWAAIARWPQALLKDADMYIVVDLDAEDKEENHGNKR</sequence>
<accession>A0ABU7T1L2</accession>
<dbReference type="EMBL" id="JAQSGK010000035">
    <property type="protein sequence ID" value="MEE6716477.1"/>
    <property type="molecule type" value="Genomic_DNA"/>
</dbReference>
<name>A0ABU7T1L2_9LACO</name>
<evidence type="ECO:0000313" key="2">
    <source>
        <dbReference type="Proteomes" id="UP001330016"/>
    </source>
</evidence>
<reference evidence="1 2" key="1">
    <citation type="submission" date="2023-02" db="EMBL/GenBank/DDBJ databases">
        <title>The predominant lactic acid bacteria and yeasts involved in the spontaneous fermentation of millet during the production of the traditional porridge Hausa koko in Ghana.</title>
        <authorList>
            <person name="Atter A."/>
            <person name="Diaz M."/>
        </authorList>
    </citation>
    <scope>NUCLEOTIDE SEQUENCE [LARGE SCALE GENOMIC DNA]</scope>
    <source>
        <strain evidence="1 2">FI11640</strain>
    </source>
</reference>
<gene>
    <name evidence="1" type="ORF">PS435_11460</name>
</gene>
<organism evidence="1 2">
    <name type="scientific">Schleiferilactobacillus harbinensis</name>
    <dbReference type="NCBI Taxonomy" id="304207"/>
    <lineage>
        <taxon>Bacteria</taxon>
        <taxon>Bacillati</taxon>
        <taxon>Bacillota</taxon>
        <taxon>Bacilli</taxon>
        <taxon>Lactobacillales</taxon>
        <taxon>Lactobacillaceae</taxon>
        <taxon>Schleiferilactobacillus</taxon>
    </lineage>
</organism>
<protein>
    <submittedName>
        <fullName evidence="1">Uncharacterized protein</fullName>
    </submittedName>
</protein>
<evidence type="ECO:0000313" key="1">
    <source>
        <dbReference type="EMBL" id="MEE6716477.1"/>
    </source>
</evidence>
<comment type="caution">
    <text evidence="1">The sequence shown here is derived from an EMBL/GenBank/DDBJ whole genome shotgun (WGS) entry which is preliminary data.</text>
</comment>
<proteinExistence type="predicted"/>